<dbReference type="InterPro" id="IPR011249">
    <property type="entry name" value="Metalloenz_LuxS/M16"/>
</dbReference>
<keyword evidence="6" id="KW-1185">Reference proteome</keyword>
<dbReference type="InterPro" id="IPR050361">
    <property type="entry name" value="MPP/UQCRC_Complex"/>
</dbReference>
<dbReference type="InterPro" id="IPR007863">
    <property type="entry name" value="Peptidase_M16_C"/>
</dbReference>
<evidence type="ECO:0000313" key="5">
    <source>
        <dbReference type="EMBL" id="MEN1759397.1"/>
    </source>
</evidence>
<dbReference type="PANTHER" id="PTHR11851:SF49">
    <property type="entry name" value="MITOCHONDRIAL-PROCESSING PEPTIDASE SUBUNIT ALPHA"/>
    <property type="match status" value="1"/>
</dbReference>
<name>A0ABU9VQF8_9CLOT</name>
<dbReference type="Pfam" id="PF00675">
    <property type="entry name" value="Peptidase_M16"/>
    <property type="match status" value="1"/>
</dbReference>
<dbReference type="PANTHER" id="PTHR11851">
    <property type="entry name" value="METALLOPROTEASE"/>
    <property type="match status" value="1"/>
</dbReference>
<dbReference type="EMBL" id="JBCITM010000002">
    <property type="protein sequence ID" value="MEN1759397.1"/>
    <property type="molecule type" value="Genomic_DNA"/>
</dbReference>
<feature type="domain" description="Peptidase M16 N-terminal" evidence="3">
    <location>
        <begin position="12"/>
        <end position="158"/>
    </location>
</feature>
<organism evidence="5 6">
    <name type="scientific">Anoxynatronum sibiricum</name>
    <dbReference type="NCBI Taxonomy" id="210623"/>
    <lineage>
        <taxon>Bacteria</taxon>
        <taxon>Bacillati</taxon>
        <taxon>Bacillota</taxon>
        <taxon>Clostridia</taxon>
        <taxon>Eubacteriales</taxon>
        <taxon>Clostridiaceae</taxon>
        <taxon>Anoxynatronum</taxon>
    </lineage>
</organism>
<evidence type="ECO:0000313" key="6">
    <source>
        <dbReference type="Proteomes" id="UP001407405"/>
    </source>
</evidence>
<gene>
    <name evidence="5" type="ORF">AAIG11_02825</name>
</gene>
<dbReference type="InterPro" id="IPR011765">
    <property type="entry name" value="Pept_M16_N"/>
</dbReference>
<proteinExistence type="inferred from homology"/>
<feature type="domain" description="Peptidase M16 C-terminal" evidence="4">
    <location>
        <begin position="165"/>
        <end position="341"/>
    </location>
</feature>
<dbReference type="RefSeq" id="WP_343184757.1">
    <property type="nucleotide sequence ID" value="NZ_JBCITM010000002.1"/>
</dbReference>
<reference evidence="5 6" key="1">
    <citation type="submission" date="2024-04" db="EMBL/GenBank/DDBJ databases">
        <title>Genome sequencing and metabolic network reconstruction of aminoacids and betaine degradation by Anoxynatronum sibiricum.</title>
        <authorList>
            <person name="Detkova E.N."/>
            <person name="Boltjanskaja Y.V."/>
            <person name="Mardanov A.V."/>
            <person name="Kevbrin V."/>
        </authorList>
    </citation>
    <scope>NUCLEOTIDE SEQUENCE [LARGE SCALE GENOMIC DNA]</scope>
    <source>
        <strain evidence="5 6">Z-7981</strain>
    </source>
</reference>
<dbReference type="Gene3D" id="3.30.830.10">
    <property type="entry name" value="Metalloenzyme, LuxS/M16 peptidase-like"/>
    <property type="match status" value="2"/>
</dbReference>
<evidence type="ECO:0000259" key="4">
    <source>
        <dbReference type="Pfam" id="PF05193"/>
    </source>
</evidence>
<evidence type="ECO:0000256" key="1">
    <source>
        <dbReference type="ARBA" id="ARBA00007261"/>
    </source>
</evidence>
<evidence type="ECO:0000259" key="3">
    <source>
        <dbReference type="Pfam" id="PF00675"/>
    </source>
</evidence>
<comment type="similarity">
    <text evidence="1 2">Belongs to the peptidase M16 family.</text>
</comment>
<sequence>MAEYKKLTNGLRIVTEEIPVVKSVAIGLWIRAGVVTESESNNGVSHFIEHMLFKGTENRSAREIAEMVDGVGGHINAFTSREYTCYYMKVLDENLSMAVELLADMLFNSRFDPEEIEKEKSVIGEEISMYEDSPEDLAHDLLIENMFRHHPLGYSILGQPDSIESLTREAMLTYMKDHYRPEDTVISVAGNFDPAYLDELLHQYFYDWKSKPSTQNKTLATPALCFGEISRAKDIEQVHLNIGYQGAVLGSREMFDLLVINNIIGGTMSSRLFQSIREEKGLVYSIYSSMHNYTSNGVFTLYCSMNPGQLTTVQDLIDSELEELMKTGFTADEFEKARKQLKGSYLLGMESTSGRMAAMGKSELLLNRIDTPDMILQKINELEQSNAERVMRQYMHPDQKMAVLVGRVS</sequence>
<comment type="caution">
    <text evidence="5">The sequence shown here is derived from an EMBL/GenBank/DDBJ whole genome shotgun (WGS) entry which is preliminary data.</text>
</comment>
<dbReference type="SUPFAM" id="SSF63411">
    <property type="entry name" value="LuxS/MPP-like metallohydrolase"/>
    <property type="match status" value="2"/>
</dbReference>
<dbReference type="Proteomes" id="UP001407405">
    <property type="component" value="Unassembled WGS sequence"/>
</dbReference>
<evidence type="ECO:0000256" key="2">
    <source>
        <dbReference type="RuleBase" id="RU004447"/>
    </source>
</evidence>
<accession>A0ABU9VQF8</accession>
<dbReference type="PROSITE" id="PS00143">
    <property type="entry name" value="INSULINASE"/>
    <property type="match status" value="1"/>
</dbReference>
<protein>
    <submittedName>
        <fullName evidence="5">Pitrilysin family protein</fullName>
    </submittedName>
</protein>
<dbReference type="InterPro" id="IPR001431">
    <property type="entry name" value="Pept_M16_Zn_BS"/>
</dbReference>
<dbReference type="Pfam" id="PF05193">
    <property type="entry name" value="Peptidase_M16_C"/>
    <property type="match status" value="1"/>
</dbReference>